<dbReference type="InterPro" id="IPR012340">
    <property type="entry name" value="NA-bd_OB-fold"/>
</dbReference>
<evidence type="ECO:0000256" key="4">
    <source>
        <dbReference type="ARBA" id="ARBA00022842"/>
    </source>
</evidence>
<evidence type="ECO:0000256" key="1">
    <source>
        <dbReference type="ARBA" id="ARBA00001946"/>
    </source>
</evidence>
<gene>
    <name evidence="7" type="ORF">HMPREF1015_00424</name>
</gene>
<dbReference type="GO" id="GO:0016787">
    <property type="term" value="F:hydrolase activity"/>
    <property type="evidence" value="ECO:0007669"/>
    <property type="project" value="UniProtKB-KW"/>
</dbReference>
<dbReference type="InterPro" id="IPR003029">
    <property type="entry name" value="S1_domain"/>
</dbReference>
<evidence type="ECO:0000259" key="6">
    <source>
        <dbReference type="PROSITE" id="PS50126"/>
    </source>
</evidence>
<dbReference type="HOGENOM" id="CLU_003468_5_3_9"/>
<evidence type="ECO:0000256" key="3">
    <source>
        <dbReference type="ARBA" id="ARBA00022801"/>
    </source>
</evidence>
<keyword evidence="5" id="KW-0694">RNA-binding</keyword>
<keyword evidence="4" id="KW-0460">Magnesium</keyword>
<dbReference type="CDD" id="cd04453">
    <property type="entry name" value="S1_RNase_E"/>
    <property type="match status" value="1"/>
</dbReference>
<evidence type="ECO:0000256" key="2">
    <source>
        <dbReference type="ARBA" id="ARBA00022723"/>
    </source>
</evidence>
<dbReference type="GO" id="GO:0006364">
    <property type="term" value="P:rRNA processing"/>
    <property type="evidence" value="ECO:0007669"/>
    <property type="project" value="TreeGrafter"/>
</dbReference>
<accession>G9QQ57</accession>
<dbReference type="Gene3D" id="2.40.50.140">
    <property type="entry name" value="Nucleic acid-binding proteins"/>
    <property type="match status" value="1"/>
</dbReference>
<dbReference type="InterPro" id="IPR019307">
    <property type="entry name" value="RNA-bd_AU-1/RNase_E/G"/>
</dbReference>
<dbReference type="Gene3D" id="3.40.1260.20">
    <property type="entry name" value="Ribonuclease E, catalytic domain"/>
    <property type="match status" value="1"/>
</dbReference>
<dbReference type="GO" id="GO:0004540">
    <property type="term" value="F:RNA nuclease activity"/>
    <property type="evidence" value="ECO:0007669"/>
    <property type="project" value="InterPro"/>
</dbReference>
<dbReference type="GO" id="GO:0003723">
    <property type="term" value="F:RNA binding"/>
    <property type="evidence" value="ECO:0007669"/>
    <property type="project" value="UniProtKB-KW"/>
</dbReference>
<keyword evidence="3" id="KW-0378">Hydrolase</keyword>
<dbReference type="EMBL" id="ACWF01000158">
    <property type="protein sequence ID" value="EHL73371.1"/>
    <property type="molecule type" value="Genomic_DNA"/>
</dbReference>
<organism evidence="7 8">
    <name type="scientific">Bacillus smithii 7_3_47FAA</name>
    <dbReference type="NCBI Taxonomy" id="665952"/>
    <lineage>
        <taxon>Bacteria</taxon>
        <taxon>Bacillati</taxon>
        <taxon>Bacillota</taxon>
        <taxon>Bacilli</taxon>
        <taxon>Bacillales</taxon>
        <taxon>Bacillaceae</taxon>
        <taxon>Bacillus</taxon>
    </lineage>
</organism>
<dbReference type="PANTHER" id="PTHR30001:SF0">
    <property type="entry name" value="RIBONUCLEASE G"/>
    <property type="match status" value="1"/>
</dbReference>
<evidence type="ECO:0000256" key="5">
    <source>
        <dbReference type="ARBA" id="ARBA00022884"/>
    </source>
</evidence>
<feature type="domain" description="S1 motif" evidence="6">
    <location>
        <begin position="39"/>
        <end position="110"/>
    </location>
</feature>
<dbReference type="Pfam" id="PF10150">
    <property type="entry name" value="RNase_E_G"/>
    <property type="match status" value="1"/>
</dbReference>
<reference evidence="7 8" key="1">
    <citation type="submission" date="2011-09" db="EMBL/GenBank/DDBJ databases">
        <title>The Genome Sequence of Bacillus smithii 7_3_47FAA.</title>
        <authorList>
            <consortium name="The Broad Institute Genome Sequencing Platform"/>
            <person name="Earl A."/>
            <person name="Ward D."/>
            <person name="Feldgarden M."/>
            <person name="Gevers D."/>
            <person name="Daigneault M."/>
            <person name="Strauss J."/>
            <person name="Allen-Vercoe E."/>
            <person name="Young S.K."/>
            <person name="Zeng Q."/>
            <person name="Gargeya S."/>
            <person name="Fitzgerald M."/>
            <person name="Haas B."/>
            <person name="Abouelleil A."/>
            <person name="Alvarado L."/>
            <person name="Arachchi H.M."/>
            <person name="Berlin A."/>
            <person name="Brown A."/>
            <person name="Chapman S.B."/>
            <person name="Chen Z."/>
            <person name="Dunbar C."/>
            <person name="Freedman E."/>
            <person name="Gearin G."/>
            <person name="Goldberg J."/>
            <person name="Griggs A."/>
            <person name="Gujja S."/>
            <person name="Heiman D."/>
            <person name="Howarth C."/>
            <person name="Larson L."/>
            <person name="Lui A."/>
            <person name="MacDonald P.J.P."/>
            <person name="Montmayeur A."/>
            <person name="Murphy C."/>
            <person name="Neiman D."/>
            <person name="Pearson M."/>
            <person name="Priest M."/>
            <person name="Roberts A."/>
            <person name="Saif S."/>
            <person name="Shea T."/>
            <person name="Shenoy N."/>
            <person name="Sisk P."/>
            <person name="Stolte C."/>
            <person name="Sykes S."/>
            <person name="Wortman J."/>
            <person name="Nusbaum C."/>
            <person name="Birren B."/>
        </authorList>
    </citation>
    <scope>NUCLEOTIDE SEQUENCE [LARGE SCALE GENOMIC DNA]</scope>
    <source>
        <strain evidence="7 8">7_3_47FAA</strain>
    </source>
</reference>
<evidence type="ECO:0000313" key="7">
    <source>
        <dbReference type="EMBL" id="EHL73371.1"/>
    </source>
</evidence>
<dbReference type="InterPro" id="IPR004659">
    <property type="entry name" value="RNase_E/G"/>
</dbReference>
<comment type="cofactor">
    <cofactor evidence="1">
        <name>Mg(2+)</name>
        <dbReference type="ChEBI" id="CHEBI:18420"/>
    </cofactor>
</comment>
<dbReference type="PANTHER" id="PTHR30001">
    <property type="entry name" value="RIBONUCLEASE"/>
    <property type="match status" value="1"/>
</dbReference>
<name>G9QQ57_9BACI</name>
<keyword evidence="2" id="KW-0479">Metal-binding</keyword>
<dbReference type="SMART" id="SM00316">
    <property type="entry name" value="S1"/>
    <property type="match status" value="1"/>
</dbReference>
<dbReference type="AlphaFoldDB" id="G9QQ57"/>
<evidence type="ECO:0000313" key="8">
    <source>
        <dbReference type="Proteomes" id="UP000011747"/>
    </source>
</evidence>
<comment type="caution">
    <text evidence="7">The sequence shown here is derived from an EMBL/GenBank/DDBJ whole genome shotgun (WGS) entry which is preliminary data.</text>
</comment>
<dbReference type="PATRIC" id="fig|665952.3.peg.3341"/>
<dbReference type="GO" id="GO:0046872">
    <property type="term" value="F:metal ion binding"/>
    <property type="evidence" value="ECO:0007669"/>
    <property type="project" value="UniProtKB-KW"/>
</dbReference>
<dbReference type="NCBIfam" id="TIGR00757">
    <property type="entry name" value="RNaseEG"/>
    <property type="match status" value="1"/>
</dbReference>
<sequence>MMNQIIVSAKGREKRMAVLRDGKADQFHIFQPSHQSIVGNIYYGVIQKIEPGMNACFVDIGIGKNGYLPKDQIPDSRQLPISQLVFEGEKIAVQVKKDATDHKGPELTALIEWPGMYLVYIPAGNHIAVSRKMGQEERENWKQWAQQMKKEQEGVILRTSVAAGEKTEIEKEWVALREMHRKVLSQIPNKKAPSLLFQRDPFKEEAIAQMIRLKSGSLIVDDPAFQKLITSDARFSSQHWRCELHHHPQDLFSTFDLDAEIQKALKQIVWLPSGGYVIIEKTEAMTVIDVNSGKYTGKSDFRHTAFLSNIEAASEIPRQIRLRDISGIILIDFINMDSDKDREQIRAVLEEETAKDPKSVNVYEFTSLGLLQLTRKKTKNSLLETLTEPCPVCMGKGRVLSAATTAFQMERALFEYARQDQEAVLLDVTEDVKKAFAGEQNGDHFHLENLLKKKIFYRIVNRPHPFGEISRLGTEEEMKLLGERPKKG</sequence>
<dbReference type="SUPFAM" id="SSF50249">
    <property type="entry name" value="Nucleic acid-binding proteins"/>
    <property type="match status" value="1"/>
</dbReference>
<dbReference type="Proteomes" id="UP000011747">
    <property type="component" value="Unassembled WGS sequence"/>
</dbReference>
<proteinExistence type="predicted"/>
<dbReference type="PROSITE" id="PS50126">
    <property type="entry name" value="S1"/>
    <property type="match status" value="1"/>
</dbReference>
<dbReference type="GO" id="GO:0005737">
    <property type="term" value="C:cytoplasm"/>
    <property type="evidence" value="ECO:0007669"/>
    <property type="project" value="TreeGrafter"/>
</dbReference>
<protein>
    <submittedName>
        <fullName evidence="7">Rne/Rng family ribonuclease</fullName>
    </submittedName>
</protein>
<keyword evidence="8" id="KW-1185">Reference proteome</keyword>